<protein>
    <submittedName>
        <fullName evidence="1">Uncharacterized protein</fullName>
    </submittedName>
</protein>
<gene>
    <name evidence="1" type="ORF">ABOM_002177</name>
</gene>
<dbReference type="GeneID" id="34445567"/>
<dbReference type="RefSeq" id="XP_022392017.1">
    <property type="nucleotide sequence ID" value="XM_022529307.1"/>
</dbReference>
<accession>A0A1F8A953</accession>
<reference evidence="1 2" key="1">
    <citation type="journal article" date="2016" name="Genome Biol. Evol.">
        <title>Draft genome sequence of an aflatoxigenic Aspergillus species, A. bombycis.</title>
        <authorList>
            <person name="Moore G.G."/>
            <person name="Mack B.M."/>
            <person name="Beltz S.B."/>
            <person name="Gilbert M.K."/>
        </authorList>
    </citation>
    <scope>NUCLEOTIDE SEQUENCE [LARGE SCALE GENOMIC DNA]</scope>
    <source>
        <strain evidence="2">NRRL 26010</strain>
    </source>
</reference>
<evidence type="ECO:0000313" key="2">
    <source>
        <dbReference type="Proteomes" id="UP000179179"/>
    </source>
</evidence>
<keyword evidence="2" id="KW-1185">Reference proteome</keyword>
<dbReference type="OrthoDB" id="4381838at2759"/>
<evidence type="ECO:0000313" key="1">
    <source>
        <dbReference type="EMBL" id="OGM48300.1"/>
    </source>
</evidence>
<organism evidence="1 2">
    <name type="scientific">Aspergillus bombycis</name>
    <dbReference type="NCBI Taxonomy" id="109264"/>
    <lineage>
        <taxon>Eukaryota</taxon>
        <taxon>Fungi</taxon>
        <taxon>Dikarya</taxon>
        <taxon>Ascomycota</taxon>
        <taxon>Pezizomycotina</taxon>
        <taxon>Eurotiomycetes</taxon>
        <taxon>Eurotiomycetidae</taxon>
        <taxon>Eurotiales</taxon>
        <taxon>Aspergillaceae</taxon>
        <taxon>Aspergillus</taxon>
    </lineage>
</organism>
<dbReference type="EMBL" id="LYCR01000017">
    <property type="protein sequence ID" value="OGM48300.1"/>
    <property type="molecule type" value="Genomic_DNA"/>
</dbReference>
<dbReference type="Proteomes" id="UP000179179">
    <property type="component" value="Unassembled WGS sequence"/>
</dbReference>
<comment type="caution">
    <text evidence="1">The sequence shown here is derived from an EMBL/GenBank/DDBJ whole genome shotgun (WGS) entry which is preliminary data.</text>
</comment>
<proteinExistence type="predicted"/>
<name>A0A1F8A953_9EURO</name>
<dbReference type="AlphaFoldDB" id="A0A1F8A953"/>
<sequence length="282" mass="32572">MPSFMYKKKSSGGFPSCRICRMGFQMGPGDLDSLGGTNGLHGRLRRHRGLYHLHQLRKKSFITHLDWSRFYRVYLHDTRNDNYRILGVSIHIAVEVLEAVPRDTAMGVIGYPEKDRDRLIQATRVGQDNDTSSNGLVGYYVHDSCWELLTHHAVGEIARRYLALVVKNLLSLLKEKPLLALKGWREAVRGNLVLDDPAPIKIIQHLIKQTRTRPHARFYIQGPVNSRLCYLPVEILYEIMDYVSPNDVKNVQIAIEYSLGDGYWRTRVRTKLVYEGVRRREN</sequence>